<dbReference type="Proteomes" id="UP001220324">
    <property type="component" value="Unassembled WGS sequence"/>
</dbReference>
<keyword evidence="5" id="KW-0067">ATP-binding</keyword>
<dbReference type="InterPro" id="IPR011009">
    <property type="entry name" value="Kinase-like_dom_sf"/>
</dbReference>
<comment type="caution">
    <text evidence="7">The sequence shown here is derived from an EMBL/GenBank/DDBJ whole genome shotgun (WGS) entry which is preliminary data.</text>
</comment>
<evidence type="ECO:0000256" key="1">
    <source>
        <dbReference type="ARBA" id="ARBA00022527"/>
    </source>
</evidence>
<keyword evidence="3" id="KW-0547">Nucleotide-binding</keyword>
<dbReference type="GO" id="GO:0005634">
    <property type="term" value="C:nucleus"/>
    <property type="evidence" value="ECO:0007669"/>
    <property type="project" value="TreeGrafter"/>
</dbReference>
<dbReference type="GO" id="GO:0004674">
    <property type="term" value="F:protein serine/threonine kinase activity"/>
    <property type="evidence" value="ECO:0007669"/>
    <property type="project" value="UniProtKB-KW"/>
</dbReference>
<dbReference type="Gene3D" id="1.10.510.10">
    <property type="entry name" value="Transferase(Phosphotransferase) domain 1"/>
    <property type="match status" value="1"/>
</dbReference>
<dbReference type="Gene3D" id="3.30.200.20">
    <property type="entry name" value="Phosphorylase Kinase, domain 1"/>
    <property type="match status" value="1"/>
</dbReference>
<evidence type="ECO:0000313" key="8">
    <source>
        <dbReference type="Proteomes" id="UP001220324"/>
    </source>
</evidence>
<keyword evidence="2" id="KW-0808">Transferase</keyword>
<sequence length="359" mass="41901">MIAHRWGERELSNRYREHVYVTLKLYELDSAHAEREIEVYEHLKRLKSCHAGTVLVRTVLDKFQLRSTDGSHFYQCLIHPPLGMSLFELRNRCPRKVFPENLLKPTLIHILLALDFLHAEAHVIHTDLQEKNIMLNIEDESILVDFEEAEISNPSPHKVVGDRAIYYTRKMSIPKKHGRPVLSDFGEARFGSESGTYCDDVQPFMYRAPEVLLRMPWNEKIDIWNLAVMAWDLFEQGHLFYAQDANKQDSDSHHLAEMIAYLGLPPREMLGKSEYANKYFDSSGKLTKLSTLFPQPMSLTRTWRGLAEIPRTSLEGLEGNLQGERQDNFLRFIRKMLQWRPEDRPTAKELLSDPWLRSP</sequence>
<proteinExistence type="predicted"/>
<evidence type="ECO:0000256" key="5">
    <source>
        <dbReference type="ARBA" id="ARBA00022840"/>
    </source>
</evidence>
<dbReference type="AlphaFoldDB" id="A0AAD6GLS4"/>
<keyword evidence="1" id="KW-0723">Serine/threonine-protein kinase</keyword>
<keyword evidence="4" id="KW-0418">Kinase</keyword>
<reference evidence="7 8" key="1">
    <citation type="journal article" date="2023" name="IMA Fungus">
        <title>Comparative genomic study of the Penicillium genus elucidates a diverse pangenome and 15 lateral gene transfer events.</title>
        <authorList>
            <person name="Petersen C."/>
            <person name="Sorensen T."/>
            <person name="Nielsen M.R."/>
            <person name="Sondergaard T.E."/>
            <person name="Sorensen J.L."/>
            <person name="Fitzpatrick D.A."/>
            <person name="Frisvad J.C."/>
            <person name="Nielsen K.L."/>
        </authorList>
    </citation>
    <scope>NUCLEOTIDE SEQUENCE [LARGE SCALE GENOMIC DNA]</scope>
    <source>
        <strain evidence="7 8">IBT 35679</strain>
    </source>
</reference>
<protein>
    <recommendedName>
        <fullName evidence="6">Protein kinase domain-containing protein</fullName>
    </recommendedName>
</protein>
<name>A0AAD6GLS4_9EURO</name>
<accession>A0AAD6GLS4</accession>
<dbReference type="Pfam" id="PF00069">
    <property type="entry name" value="Pkinase"/>
    <property type="match status" value="2"/>
</dbReference>
<evidence type="ECO:0000256" key="3">
    <source>
        <dbReference type="ARBA" id="ARBA00022741"/>
    </source>
</evidence>
<evidence type="ECO:0000259" key="6">
    <source>
        <dbReference type="PROSITE" id="PS50011"/>
    </source>
</evidence>
<organism evidence="7 8">
    <name type="scientific">Penicillium frequentans</name>
    <dbReference type="NCBI Taxonomy" id="3151616"/>
    <lineage>
        <taxon>Eukaryota</taxon>
        <taxon>Fungi</taxon>
        <taxon>Dikarya</taxon>
        <taxon>Ascomycota</taxon>
        <taxon>Pezizomycotina</taxon>
        <taxon>Eurotiomycetes</taxon>
        <taxon>Eurotiomycetidae</taxon>
        <taxon>Eurotiales</taxon>
        <taxon>Aspergillaceae</taxon>
        <taxon>Penicillium</taxon>
    </lineage>
</organism>
<dbReference type="EMBL" id="JAQIZZ010000001">
    <property type="protein sequence ID" value="KAJ5556697.1"/>
    <property type="molecule type" value="Genomic_DNA"/>
</dbReference>
<dbReference type="GO" id="GO:0005524">
    <property type="term" value="F:ATP binding"/>
    <property type="evidence" value="ECO:0007669"/>
    <property type="project" value="UniProtKB-KW"/>
</dbReference>
<evidence type="ECO:0000313" key="7">
    <source>
        <dbReference type="EMBL" id="KAJ5556697.1"/>
    </source>
</evidence>
<gene>
    <name evidence="7" type="ORF">N7494_000612</name>
</gene>
<keyword evidence="8" id="KW-1185">Reference proteome</keyword>
<dbReference type="SUPFAM" id="SSF56112">
    <property type="entry name" value="Protein kinase-like (PK-like)"/>
    <property type="match status" value="1"/>
</dbReference>
<dbReference type="PROSITE" id="PS50011">
    <property type="entry name" value="PROTEIN_KINASE_DOM"/>
    <property type="match status" value="1"/>
</dbReference>
<dbReference type="SMART" id="SM00220">
    <property type="entry name" value="S_TKc"/>
    <property type="match status" value="1"/>
</dbReference>
<dbReference type="PANTHER" id="PTHR45646:SF11">
    <property type="entry name" value="SERINE_THREONINE-PROTEIN KINASE DOA"/>
    <property type="match status" value="1"/>
</dbReference>
<dbReference type="InterPro" id="IPR051175">
    <property type="entry name" value="CLK_kinases"/>
</dbReference>
<dbReference type="InterPro" id="IPR000719">
    <property type="entry name" value="Prot_kinase_dom"/>
</dbReference>
<evidence type="ECO:0000256" key="2">
    <source>
        <dbReference type="ARBA" id="ARBA00022679"/>
    </source>
</evidence>
<feature type="domain" description="Protein kinase" evidence="6">
    <location>
        <begin position="1"/>
        <end position="356"/>
    </location>
</feature>
<dbReference type="GO" id="GO:0043484">
    <property type="term" value="P:regulation of RNA splicing"/>
    <property type="evidence" value="ECO:0007669"/>
    <property type="project" value="TreeGrafter"/>
</dbReference>
<dbReference type="PANTHER" id="PTHR45646">
    <property type="entry name" value="SERINE/THREONINE-PROTEIN KINASE DOA-RELATED"/>
    <property type="match status" value="1"/>
</dbReference>
<evidence type="ECO:0000256" key="4">
    <source>
        <dbReference type="ARBA" id="ARBA00022777"/>
    </source>
</evidence>